<reference evidence="2 3" key="1">
    <citation type="journal article" date="2009" name="Nature">
        <title>The Sorghum bicolor genome and the diversification of grasses.</title>
        <authorList>
            <person name="Paterson A.H."/>
            <person name="Bowers J.E."/>
            <person name="Bruggmann R."/>
            <person name="Dubchak I."/>
            <person name="Grimwood J."/>
            <person name="Gundlach H."/>
            <person name="Haberer G."/>
            <person name="Hellsten U."/>
            <person name="Mitros T."/>
            <person name="Poliakov A."/>
            <person name="Schmutz J."/>
            <person name="Spannagl M."/>
            <person name="Tang H."/>
            <person name="Wang X."/>
            <person name="Wicker T."/>
            <person name="Bharti A.K."/>
            <person name="Chapman J."/>
            <person name="Feltus F.A."/>
            <person name="Gowik U."/>
            <person name="Grigoriev I.V."/>
            <person name="Lyons E."/>
            <person name="Maher C.A."/>
            <person name="Martis M."/>
            <person name="Narechania A."/>
            <person name="Otillar R.P."/>
            <person name="Penning B.W."/>
            <person name="Salamov A.A."/>
            <person name="Wang Y."/>
            <person name="Zhang L."/>
            <person name="Carpita N.C."/>
            <person name="Freeling M."/>
            <person name="Gingle A.R."/>
            <person name="Hash C.T."/>
            <person name="Keller B."/>
            <person name="Klein P."/>
            <person name="Kresovich S."/>
            <person name="McCann M.C."/>
            <person name="Ming R."/>
            <person name="Peterson D.G."/>
            <person name="Mehboob-ur-Rahman"/>
            <person name="Ware D."/>
            <person name="Westhoff P."/>
            <person name="Mayer K.F."/>
            <person name="Messing J."/>
            <person name="Rokhsar D.S."/>
        </authorList>
    </citation>
    <scope>NUCLEOTIDE SEQUENCE [LARGE SCALE GENOMIC DNA]</scope>
    <source>
        <strain evidence="3">cv. BTx623</strain>
    </source>
</reference>
<keyword evidence="3" id="KW-1185">Reference proteome</keyword>
<protein>
    <submittedName>
        <fullName evidence="2">Uncharacterized protein</fullName>
    </submittedName>
</protein>
<dbReference type="AlphaFoldDB" id="A0A1B6PK88"/>
<name>A0A1B6PK88_SORBI</name>
<evidence type="ECO:0000313" key="2">
    <source>
        <dbReference type="EMBL" id="KXG26082.1"/>
    </source>
</evidence>
<accession>A0A1B6PK88</accession>
<sequence>MVSAFHFAACLPLDLVIRLSIATSLCSFLSPLKLAVPAGLLSKKFIFSVTLTEHSYTSRSRRQYLIKSILDRPDGHTSSLNIVTSAAAAQIVPVPVTSSIQPASSLGTPEYAA</sequence>
<dbReference type="InParanoid" id="A0A1B6PK88"/>
<dbReference type="Proteomes" id="UP000000768">
    <property type="component" value="Chromosome 6"/>
</dbReference>
<gene>
    <name evidence="2" type="ORF">SORBI_3006G048500</name>
</gene>
<dbReference type="Gramene" id="KXG26082">
    <property type="protein sequence ID" value="KXG26082"/>
    <property type="gene ID" value="SORBI_3006G048500"/>
</dbReference>
<reference evidence="3" key="2">
    <citation type="journal article" date="2018" name="Plant J.">
        <title>The Sorghum bicolor reference genome: improved assembly, gene annotations, a transcriptome atlas, and signatures of genome organization.</title>
        <authorList>
            <person name="McCormick R.F."/>
            <person name="Truong S.K."/>
            <person name="Sreedasyam A."/>
            <person name="Jenkins J."/>
            <person name="Shu S."/>
            <person name="Sims D."/>
            <person name="Kennedy M."/>
            <person name="Amirebrahimi M."/>
            <person name="Weers B.D."/>
            <person name="McKinley B."/>
            <person name="Mattison A."/>
            <person name="Morishige D.T."/>
            <person name="Grimwood J."/>
            <person name="Schmutz J."/>
            <person name="Mullet J.E."/>
        </authorList>
    </citation>
    <scope>NUCLEOTIDE SEQUENCE [LARGE SCALE GENOMIC DNA]</scope>
    <source>
        <strain evidence="3">cv. BTx623</strain>
    </source>
</reference>
<evidence type="ECO:0000256" key="1">
    <source>
        <dbReference type="SAM" id="SignalP"/>
    </source>
</evidence>
<organism evidence="2 3">
    <name type="scientific">Sorghum bicolor</name>
    <name type="common">Sorghum</name>
    <name type="synonym">Sorghum vulgare</name>
    <dbReference type="NCBI Taxonomy" id="4558"/>
    <lineage>
        <taxon>Eukaryota</taxon>
        <taxon>Viridiplantae</taxon>
        <taxon>Streptophyta</taxon>
        <taxon>Embryophyta</taxon>
        <taxon>Tracheophyta</taxon>
        <taxon>Spermatophyta</taxon>
        <taxon>Magnoliopsida</taxon>
        <taxon>Liliopsida</taxon>
        <taxon>Poales</taxon>
        <taxon>Poaceae</taxon>
        <taxon>PACMAD clade</taxon>
        <taxon>Panicoideae</taxon>
        <taxon>Andropogonodae</taxon>
        <taxon>Andropogoneae</taxon>
        <taxon>Sorghinae</taxon>
        <taxon>Sorghum</taxon>
    </lineage>
</organism>
<evidence type="ECO:0000313" key="3">
    <source>
        <dbReference type="Proteomes" id="UP000000768"/>
    </source>
</evidence>
<keyword evidence="1" id="KW-0732">Signal</keyword>
<feature type="chain" id="PRO_5008588893" evidence="1">
    <location>
        <begin position="23"/>
        <end position="113"/>
    </location>
</feature>
<proteinExistence type="predicted"/>
<feature type="signal peptide" evidence="1">
    <location>
        <begin position="1"/>
        <end position="22"/>
    </location>
</feature>
<dbReference type="EMBL" id="CM000765">
    <property type="protein sequence ID" value="KXG26082.1"/>
    <property type="molecule type" value="Genomic_DNA"/>
</dbReference>